<evidence type="ECO:0000256" key="2">
    <source>
        <dbReference type="ARBA" id="ARBA00005179"/>
    </source>
</evidence>
<keyword evidence="11" id="KW-1133">Transmembrane helix</keyword>
<gene>
    <name evidence="12" type="ORF">FA13DRAFT_46985</name>
</gene>
<protein>
    <submittedName>
        <fullName evidence="12">Cytochrome P450</fullName>
    </submittedName>
</protein>
<dbReference type="Pfam" id="PF00067">
    <property type="entry name" value="p450"/>
    <property type="match status" value="1"/>
</dbReference>
<dbReference type="InterPro" id="IPR001128">
    <property type="entry name" value="Cyt_P450"/>
</dbReference>
<proteinExistence type="inferred from homology"/>
<organism evidence="12 13">
    <name type="scientific">Coprinellus micaceus</name>
    <name type="common">Glistening ink-cap mushroom</name>
    <name type="synonym">Coprinus micaceus</name>
    <dbReference type="NCBI Taxonomy" id="71717"/>
    <lineage>
        <taxon>Eukaryota</taxon>
        <taxon>Fungi</taxon>
        <taxon>Dikarya</taxon>
        <taxon>Basidiomycota</taxon>
        <taxon>Agaricomycotina</taxon>
        <taxon>Agaricomycetes</taxon>
        <taxon>Agaricomycetidae</taxon>
        <taxon>Agaricales</taxon>
        <taxon>Agaricineae</taxon>
        <taxon>Psathyrellaceae</taxon>
        <taxon>Coprinellus</taxon>
    </lineage>
</organism>
<evidence type="ECO:0000256" key="7">
    <source>
        <dbReference type="ARBA" id="ARBA00023004"/>
    </source>
</evidence>
<evidence type="ECO:0000256" key="3">
    <source>
        <dbReference type="ARBA" id="ARBA00010617"/>
    </source>
</evidence>
<dbReference type="GO" id="GO:0004497">
    <property type="term" value="F:monooxygenase activity"/>
    <property type="evidence" value="ECO:0007669"/>
    <property type="project" value="UniProtKB-KW"/>
</dbReference>
<comment type="pathway">
    <text evidence="2">Secondary metabolite biosynthesis.</text>
</comment>
<evidence type="ECO:0000256" key="4">
    <source>
        <dbReference type="ARBA" id="ARBA00022617"/>
    </source>
</evidence>
<feature type="binding site" description="axial binding residue" evidence="9">
    <location>
        <position position="445"/>
    </location>
    <ligand>
        <name>heme</name>
        <dbReference type="ChEBI" id="CHEBI:30413"/>
    </ligand>
    <ligandPart>
        <name>Fe</name>
        <dbReference type="ChEBI" id="CHEBI:18248"/>
    </ligandPart>
</feature>
<reference evidence="12 13" key="1">
    <citation type="journal article" date="2019" name="Nat. Ecol. Evol.">
        <title>Megaphylogeny resolves global patterns of mushroom evolution.</title>
        <authorList>
            <person name="Varga T."/>
            <person name="Krizsan K."/>
            <person name="Foldi C."/>
            <person name="Dima B."/>
            <person name="Sanchez-Garcia M."/>
            <person name="Sanchez-Ramirez S."/>
            <person name="Szollosi G.J."/>
            <person name="Szarkandi J.G."/>
            <person name="Papp V."/>
            <person name="Albert L."/>
            <person name="Andreopoulos W."/>
            <person name="Angelini C."/>
            <person name="Antonin V."/>
            <person name="Barry K.W."/>
            <person name="Bougher N.L."/>
            <person name="Buchanan P."/>
            <person name="Buyck B."/>
            <person name="Bense V."/>
            <person name="Catcheside P."/>
            <person name="Chovatia M."/>
            <person name="Cooper J."/>
            <person name="Damon W."/>
            <person name="Desjardin D."/>
            <person name="Finy P."/>
            <person name="Geml J."/>
            <person name="Haridas S."/>
            <person name="Hughes K."/>
            <person name="Justo A."/>
            <person name="Karasinski D."/>
            <person name="Kautmanova I."/>
            <person name="Kiss B."/>
            <person name="Kocsube S."/>
            <person name="Kotiranta H."/>
            <person name="LaButti K.M."/>
            <person name="Lechner B.E."/>
            <person name="Liimatainen K."/>
            <person name="Lipzen A."/>
            <person name="Lukacs Z."/>
            <person name="Mihaltcheva S."/>
            <person name="Morgado L.N."/>
            <person name="Niskanen T."/>
            <person name="Noordeloos M.E."/>
            <person name="Ohm R.A."/>
            <person name="Ortiz-Santana B."/>
            <person name="Ovrebo C."/>
            <person name="Racz N."/>
            <person name="Riley R."/>
            <person name="Savchenko A."/>
            <person name="Shiryaev A."/>
            <person name="Soop K."/>
            <person name="Spirin V."/>
            <person name="Szebenyi C."/>
            <person name="Tomsovsky M."/>
            <person name="Tulloss R.E."/>
            <person name="Uehling J."/>
            <person name="Grigoriev I.V."/>
            <person name="Vagvolgyi C."/>
            <person name="Papp T."/>
            <person name="Martin F.M."/>
            <person name="Miettinen O."/>
            <person name="Hibbett D.S."/>
            <person name="Nagy L.G."/>
        </authorList>
    </citation>
    <scope>NUCLEOTIDE SEQUENCE [LARGE SCALE GENOMIC DNA]</scope>
    <source>
        <strain evidence="12 13">FP101781</strain>
    </source>
</reference>
<dbReference type="OrthoDB" id="2789670at2759"/>
<evidence type="ECO:0000256" key="6">
    <source>
        <dbReference type="ARBA" id="ARBA00023002"/>
    </source>
</evidence>
<accession>A0A4Y7U2J4</accession>
<keyword evidence="4 9" id="KW-0349">Heme</keyword>
<dbReference type="GO" id="GO:0016705">
    <property type="term" value="F:oxidoreductase activity, acting on paired donors, with incorporation or reduction of molecular oxygen"/>
    <property type="evidence" value="ECO:0007669"/>
    <property type="project" value="InterPro"/>
</dbReference>
<dbReference type="GO" id="GO:0020037">
    <property type="term" value="F:heme binding"/>
    <property type="evidence" value="ECO:0007669"/>
    <property type="project" value="InterPro"/>
</dbReference>
<keyword evidence="11" id="KW-0812">Transmembrane</keyword>
<evidence type="ECO:0000256" key="8">
    <source>
        <dbReference type="ARBA" id="ARBA00023033"/>
    </source>
</evidence>
<dbReference type="InterPro" id="IPR017972">
    <property type="entry name" value="Cyt_P450_CS"/>
</dbReference>
<dbReference type="Gene3D" id="1.10.630.10">
    <property type="entry name" value="Cytochrome P450"/>
    <property type="match status" value="1"/>
</dbReference>
<sequence length="516" mass="58904">MIDLTRYPSIVPGLLLFTPFALMWMFARKRRKLPLPPGPKGYPIIGNLFEIGNTEKPWEVYMEMGKEYGDMFYMESLGTKILVLNSLQRATDTLEGRSGIYSDRPVAPMMQEMEFDMYLGFMRYGSTWRRQRRALHQQLNPSAIGNYHHILSLELVQLIKGLESTPQKFESHIESYLSRVIFRAFYGVKIQGRSDPYMVLSSRVVDGLNIAGKPGAFYVDVLPALKYIPEWFPGTSWKGVARYHRENSYRARQEPYNNVVEKMQEGVVEPCLASRMIDALPEPSDPERWEEEIAARDSLAAGYIAGSDTTRSLCLSFVLLMALYPEVQKKAQAEIDEVLSIGQLPTIEDRPRLVYVQAVIREVSRWLPPAPLSLHHATTHDDIYEGHFIPKGTIVTPNIWAMMRDPKHFADPSRFIPERHIKGGRIDKTLPDTTEIVFGHGRRICPGRYLALDVFYTFVTNTLALFDIYAPKSDAAGSKMKYSVDNSGVVIGPHPFDCDIHARSKRHQEVIRLLED</sequence>
<dbReference type="PANTHER" id="PTHR46300">
    <property type="entry name" value="P450, PUTATIVE (EUROFUNG)-RELATED-RELATED"/>
    <property type="match status" value="1"/>
</dbReference>
<dbReference type="STRING" id="71717.A0A4Y7U2J4"/>
<comment type="similarity">
    <text evidence="3 10">Belongs to the cytochrome P450 family.</text>
</comment>
<evidence type="ECO:0000256" key="9">
    <source>
        <dbReference type="PIRSR" id="PIRSR602401-1"/>
    </source>
</evidence>
<dbReference type="PRINTS" id="PR00463">
    <property type="entry name" value="EP450I"/>
</dbReference>
<evidence type="ECO:0000313" key="13">
    <source>
        <dbReference type="Proteomes" id="UP000298030"/>
    </source>
</evidence>
<dbReference type="InterPro" id="IPR002401">
    <property type="entry name" value="Cyt_P450_E_grp-I"/>
</dbReference>
<keyword evidence="8 10" id="KW-0503">Monooxygenase</keyword>
<keyword evidence="11" id="KW-0472">Membrane</keyword>
<dbReference type="InterPro" id="IPR050364">
    <property type="entry name" value="Cytochrome_P450_fung"/>
</dbReference>
<dbReference type="PANTHER" id="PTHR46300:SF7">
    <property type="entry name" value="P450, PUTATIVE (EUROFUNG)-RELATED"/>
    <property type="match status" value="1"/>
</dbReference>
<dbReference type="CDD" id="cd11065">
    <property type="entry name" value="CYP64-like"/>
    <property type="match status" value="1"/>
</dbReference>
<feature type="transmembrane region" description="Helical" evidence="11">
    <location>
        <begin position="6"/>
        <end position="27"/>
    </location>
</feature>
<dbReference type="InterPro" id="IPR036396">
    <property type="entry name" value="Cyt_P450_sf"/>
</dbReference>
<dbReference type="AlphaFoldDB" id="A0A4Y7U2J4"/>
<keyword evidence="7 9" id="KW-0408">Iron</keyword>
<keyword evidence="6 10" id="KW-0560">Oxidoreductase</keyword>
<dbReference type="EMBL" id="QPFP01000001">
    <property type="protein sequence ID" value="TEB40012.1"/>
    <property type="molecule type" value="Genomic_DNA"/>
</dbReference>
<evidence type="ECO:0000313" key="12">
    <source>
        <dbReference type="EMBL" id="TEB40012.1"/>
    </source>
</evidence>
<dbReference type="PROSITE" id="PS00086">
    <property type="entry name" value="CYTOCHROME_P450"/>
    <property type="match status" value="1"/>
</dbReference>
<evidence type="ECO:0000256" key="1">
    <source>
        <dbReference type="ARBA" id="ARBA00001971"/>
    </source>
</evidence>
<dbReference type="GO" id="GO:0005506">
    <property type="term" value="F:iron ion binding"/>
    <property type="evidence" value="ECO:0007669"/>
    <property type="project" value="InterPro"/>
</dbReference>
<dbReference type="SUPFAM" id="SSF48264">
    <property type="entry name" value="Cytochrome P450"/>
    <property type="match status" value="1"/>
</dbReference>
<evidence type="ECO:0000256" key="10">
    <source>
        <dbReference type="RuleBase" id="RU000461"/>
    </source>
</evidence>
<comment type="cofactor">
    <cofactor evidence="1 9">
        <name>heme</name>
        <dbReference type="ChEBI" id="CHEBI:30413"/>
    </cofactor>
</comment>
<comment type="caution">
    <text evidence="12">The sequence shown here is derived from an EMBL/GenBank/DDBJ whole genome shotgun (WGS) entry which is preliminary data.</text>
</comment>
<name>A0A4Y7U2J4_COPMI</name>
<dbReference type="Proteomes" id="UP000298030">
    <property type="component" value="Unassembled WGS sequence"/>
</dbReference>
<evidence type="ECO:0000256" key="5">
    <source>
        <dbReference type="ARBA" id="ARBA00022723"/>
    </source>
</evidence>
<keyword evidence="13" id="KW-1185">Reference proteome</keyword>
<keyword evidence="5 9" id="KW-0479">Metal-binding</keyword>
<evidence type="ECO:0000256" key="11">
    <source>
        <dbReference type="SAM" id="Phobius"/>
    </source>
</evidence>